<gene>
    <name evidence="7" type="ORF">HDU87_008761</name>
</gene>
<name>A0AAD5THZ4_9FUNG</name>
<evidence type="ECO:0000256" key="2">
    <source>
        <dbReference type="ARBA" id="ARBA00022692"/>
    </source>
</evidence>
<evidence type="ECO:0000256" key="5">
    <source>
        <dbReference type="SAM" id="Phobius"/>
    </source>
</evidence>
<comment type="caution">
    <text evidence="7">The sequence shown here is derived from an EMBL/GenBank/DDBJ whole genome shotgun (WGS) entry which is preliminary data.</text>
</comment>
<evidence type="ECO:0000256" key="3">
    <source>
        <dbReference type="ARBA" id="ARBA00022989"/>
    </source>
</evidence>
<dbReference type="Pfam" id="PF07690">
    <property type="entry name" value="MFS_1"/>
    <property type="match status" value="1"/>
</dbReference>
<feature type="domain" description="Major facilitator superfamily (MFS) profile" evidence="6">
    <location>
        <begin position="52"/>
        <end position="528"/>
    </location>
</feature>
<dbReference type="AlphaFoldDB" id="A0AAD5THZ4"/>
<feature type="transmembrane region" description="Helical" evidence="5">
    <location>
        <begin position="230"/>
        <end position="251"/>
    </location>
</feature>
<evidence type="ECO:0000313" key="7">
    <source>
        <dbReference type="EMBL" id="KAJ3170467.1"/>
    </source>
</evidence>
<dbReference type="InterPro" id="IPR020846">
    <property type="entry name" value="MFS_dom"/>
</dbReference>
<dbReference type="InterPro" id="IPR036259">
    <property type="entry name" value="MFS_trans_sf"/>
</dbReference>
<dbReference type="Gene3D" id="1.20.1250.20">
    <property type="entry name" value="MFS general substrate transporter like domains"/>
    <property type="match status" value="1"/>
</dbReference>
<dbReference type="PANTHER" id="PTHR23501:SF198">
    <property type="entry name" value="AZOLE RESISTANCE PROTEIN 1-RELATED"/>
    <property type="match status" value="1"/>
</dbReference>
<dbReference type="GO" id="GO:0022857">
    <property type="term" value="F:transmembrane transporter activity"/>
    <property type="evidence" value="ECO:0007669"/>
    <property type="project" value="InterPro"/>
</dbReference>
<feature type="transmembrane region" description="Helical" evidence="5">
    <location>
        <begin position="263"/>
        <end position="284"/>
    </location>
</feature>
<feature type="transmembrane region" description="Helical" evidence="5">
    <location>
        <begin position="196"/>
        <end position="218"/>
    </location>
</feature>
<dbReference type="SUPFAM" id="SSF103473">
    <property type="entry name" value="MFS general substrate transporter"/>
    <property type="match status" value="1"/>
</dbReference>
<feature type="transmembrane region" description="Helical" evidence="5">
    <location>
        <begin position="505"/>
        <end position="523"/>
    </location>
</feature>
<keyword evidence="4 5" id="KW-0472">Membrane</keyword>
<dbReference type="GO" id="GO:0005886">
    <property type="term" value="C:plasma membrane"/>
    <property type="evidence" value="ECO:0007669"/>
    <property type="project" value="TreeGrafter"/>
</dbReference>
<dbReference type="PROSITE" id="PS50850">
    <property type="entry name" value="MFS"/>
    <property type="match status" value="1"/>
</dbReference>
<feature type="transmembrane region" description="Helical" evidence="5">
    <location>
        <begin position="371"/>
        <end position="388"/>
    </location>
</feature>
<feature type="transmembrane region" description="Helical" evidence="5">
    <location>
        <begin position="305"/>
        <end position="326"/>
    </location>
</feature>
<evidence type="ECO:0000256" key="1">
    <source>
        <dbReference type="ARBA" id="ARBA00004141"/>
    </source>
</evidence>
<dbReference type="InterPro" id="IPR011701">
    <property type="entry name" value="MFS"/>
</dbReference>
<comment type="subcellular location">
    <subcellularLocation>
        <location evidence="1">Membrane</location>
        <topology evidence="1">Multi-pass membrane protein</topology>
    </subcellularLocation>
</comment>
<dbReference type="PANTHER" id="PTHR23501">
    <property type="entry name" value="MAJOR FACILITATOR SUPERFAMILY"/>
    <property type="match status" value="1"/>
</dbReference>
<keyword evidence="2 5" id="KW-0812">Transmembrane</keyword>
<keyword evidence="8" id="KW-1185">Reference proteome</keyword>
<evidence type="ECO:0000259" key="6">
    <source>
        <dbReference type="PROSITE" id="PS50850"/>
    </source>
</evidence>
<feature type="transmembrane region" description="Helical" evidence="5">
    <location>
        <begin position="346"/>
        <end position="364"/>
    </location>
</feature>
<dbReference type="CDD" id="cd17502">
    <property type="entry name" value="MFS_Azr1_MDR_like"/>
    <property type="match status" value="1"/>
</dbReference>
<protein>
    <recommendedName>
        <fullName evidence="6">Major facilitator superfamily (MFS) profile domain-containing protein</fullName>
    </recommendedName>
</protein>
<sequence length="538" mass="56859">MTEEIDKQKLEDSRAPTVSTVDAESTVVDVESGGADPFLEPSKPTGFQFYIILLGLSLSVFLAALDQTVLVTATVAIGERFDAFDDIPWIGTAYFLISTALAPNYGKLSDIFGRKIIYLLALAFFVVGSLICGVAPSMLVLIIGRAVAGIGAGGMVGLSFIIIAQRGRYQGIVGSMFGIASIVGPIAGGYFTDHLTWRWCFFINLPIGAVAIATVFLFQSPPTKGSLRENLARVDYLGMAVLMLAIAALILPLQLGGNSWEWASGQSIGCFVAGAVLLIVFVFIEKRFAKEPVVALDIMFQNRNVPLFVFVAFMAGAAFMSLIYYIPIYFQIVNGHSATRAGIDTIPMVMGFVLTSIASGQLISRYGIYTPFLYGGGAVLAVGAGLMSTLDADSSTAKHVGFLFIGGLGHGAVMTARTIGIQASVPTEHIAIVTALSSFGLSFGSVMGIAVVGSVMNNLLTSKLAEYAPGVPVALVTARASEIYNMPAPLKDAVTRAYVEAQHEAFIAPVVMAVALALAAVFIKQTRKVTGKHAVAME</sequence>
<organism evidence="7 8">
    <name type="scientific">Geranomyces variabilis</name>
    <dbReference type="NCBI Taxonomy" id="109894"/>
    <lineage>
        <taxon>Eukaryota</taxon>
        <taxon>Fungi</taxon>
        <taxon>Fungi incertae sedis</taxon>
        <taxon>Chytridiomycota</taxon>
        <taxon>Chytridiomycota incertae sedis</taxon>
        <taxon>Chytridiomycetes</taxon>
        <taxon>Spizellomycetales</taxon>
        <taxon>Powellomycetaceae</taxon>
        <taxon>Geranomyces</taxon>
    </lineage>
</organism>
<evidence type="ECO:0000313" key="8">
    <source>
        <dbReference type="Proteomes" id="UP001212152"/>
    </source>
</evidence>
<reference evidence="7" key="1">
    <citation type="submission" date="2020-05" db="EMBL/GenBank/DDBJ databases">
        <title>Phylogenomic resolution of chytrid fungi.</title>
        <authorList>
            <person name="Stajich J.E."/>
            <person name="Amses K."/>
            <person name="Simmons R."/>
            <person name="Seto K."/>
            <person name="Myers J."/>
            <person name="Bonds A."/>
            <person name="Quandt C.A."/>
            <person name="Barry K."/>
            <person name="Liu P."/>
            <person name="Grigoriev I."/>
            <person name="Longcore J.E."/>
            <person name="James T.Y."/>
        </authorList>
    </citation>
    <scope>NUCLEOTIDE SEQUENCE</scope>
    <source>
        <strain evidence="7">JEL0379</strain>
    </source>
</reference>
<feature type="transmembrane region" description="Helical" evidence="5">
    <location>
        <begin position="142"/>
        <end position="164"/>
    </location>
</feature>
<feature type="transmembrane region" description="Helical" evidence="5">
    <location>
        <begin position="431"/>
        <end position="456"/>
    </location>
</feature>
<dbReference type="Gene3D" id="1.20.1720.10">
    <property type="entry name" value="Multidrug resistance protein D"/>
    <property type="match status" value="1"/>
</dbReference>
<feature type="transmembrane region" description="Helical" evidence="5">
    <location>
        <begin position="49"/>
        <end position="75"/>
    </location>
</feature>
<keyword evidence="3 5" id="KW-1133">Transmembrane helix</keyword>
<proteinExistence type="predicted"/>
<evidence type="ECO:0000256" key="4">
    <source>
        <dbReference type="ARBA" id="ARBA00023136"/>
    </source>
</evidence>
<feature type="transmembrane region" description="Helical" evidence="5">
    <location>
        <begin position="117"/>
        <end position="136"/>
    </location>
</feature>
<accession>A0AAD5THZ4</accession>
<feature type="transmembrane region" description="Helical" evidence="5">
    <location>
        <begin position="171"/>
        <end position="190"/>
    </location>
</feature>
<dbReference type="Proteomes" id="UP001212152">
    <property type="component" value="Unassembled WGS sequence"/>
</dbReference>
<dbReference type="EMBL" id="JADGJQ010000095">
    <property type="protein sequence ID" value="KAJ3170467.1"/>
    <property type="molecule type" value="Genomic_DNA"/>
</dbReference>
<feature type="transmembrane region" description="Helical" evidence="5">
    <location>
        <begin position="400"/>
        <end position="419"/>
    </location>
</feature>
<feature type="transmembrane region" description="Helical" evidence="5">
    <location>
        <begin position="87"/>
        <end position="105"/>
    </location>
</feature>